<proteinExistence type="predicted"/>
<accession>A0A7E4VIF0</accession>
<organism evidence="1 2">
    <name type="scientific">Panagrellus redivivus</name>
    <name type="common">Microworm</name>
    <dbReference type="NCBI Taxonomy" id="6233"/>
    <lineage>
        <taxon>Eukaryota</taxon>
        <taxon>Metazoa</taxon>
        <taxon>Ecdysozoa</taxon>
        <taxon>Nematoda</taxon>
        <taxon>Chromadorea</taxon>
        <taxon>Rhabditida</taxon>
        <taxon>Tylenchina</taxon>
        <taxon>Panagrolaimomorpha</taxon>
        <taxon>Panagrolaimoidea</taxon>
        <taxon>Panagrolaimidae</taxon>
        <taxon>Panagrellus</taxon>
    </lineage>
</organism>
<name>A0A7E4VIF0_PANRE</name>
<evidence type="ECO:0000313" key="1">
    <source>
        <dbReference type="Proteomes" id="UP000492821"/>
    </source>
</evidence>
<sequence length="104" mass="11882">MSHVSENSWSDVVAVAWIISRSTSMLQRFSSPTYVPLTPICGIPGIRINVHAPTLNLLLAEVHQSEHHQCSRWLSLWLQRIVSVVDRIDSPSYDRPTHRLQQAR</sequence>
<dbReference type="AlphaFoldDB" id="A0A7E4VIF0"/>
<evidence type="ECO:0000313" key="2">
    <source>
        <dbReference type="WBParaSite" id="Pan_g21291.t1"/>
    </source>
</evidence>
<keyword evidence="1" id="KW-1185">Reference proteome</keyword>
<dbReference type="WBParaSite" id="Pan_g21291.t1">
    <property type="protein sequence ID" value="Pan_g21291.t1"/>
    <property type="gene ID" value="Pan_g21291"/>
</dbReference>
<reference evidence="2" key="2">
    <citation type="submission" date="2020-10" db="UniProtKB">
        <authorList>
            <consortium name="WormBaseParasite"/>
        </authorList>
    </citation>
    <scope>IDENTIFICATION</scope>
</reference>
<dbReference type="Proteomes" id="UP000492821">
    <property type="component" value="Unassembled WGS sequence"/>
</dbReference>
<protein>
    <submittedName>
        <fullName evidence="2">Secreted protein</fullName>
    </submittedName>
</protein>
<reference evidence="1" key="1">
    <citation type="journal article" date="2013" name="Genetics">
        <title>The draft genome and transcriptome of Panagrellus redivivus are shaped by the harsh demands of a free-living lifestyle.</title>
        <authorList>
            <person name="Srinivasan J."/>
            <person name="Dillman A.R."/>
            <person name="Macchietto M.G."/>
            <person name="Heikkinen L."/>
            <person name="Lakso M."/>
            <person name="Fracchia K.M."/>
            <person name="Antoshechkin I."/>
            <person name="Mortazavi A."/>
            <person name="Wong G."/>
            <person name="Sternberg P.W."/>
        </authorList>
    </citation>
    <scope>NUCLEOTIDE SEQUENCE [LARGE SCALE GENOMIC DNA]</scope>
    <source>
        <strain evidence="1">MT8872</strain>
    </source>
</reference>